<keyword evidence="2" id="KW-1185">Reference proteome</keyword>
<dbReference type="PANTHER" id="PTHR43610:SF1">
    <property type="entry name" value="N-ACETYLTRANSFERASE DOMAIN-CONTAINING PROTEIN"/>
    <property type="match status" value="1"/>
</dbReference>
<sequence length="86" mass="9297">MGRHLALTPLVESDLSALRAAIAKLGAVFEGVNRRIQRRPDGSWRDTAVFSVLADEWPAVRAGLEARVAAFGDHPVVLGSRRHPTG</sequence>
<evidence type="ECO:0008006" key="3">
    <source>
        <dbReference type="Google" id="ProtNLM"/>
    </source>
</evidence>
<accession>A0ABM8H2Q7</accession>
<evidence type="ECO:0000313" key="1">
    <source>
        <dbReference type="EMBL" id="BDZ55088.1"/>
    </source>
</evidence>
<gene>
    <name evidence="1" type="ORF">GCM10025870_21610</name>
</gene>
<proteinExistence type="predicted"/>
<evidence type="ECO:0000313" key="2">
    <source>
        <dbReference type="Proteomes" id="UP001321477"/>
    </source>
</evidence>
<dbReference type="InterPro" id="IPR016181">
    <property type="entry name" value="Acyl_CoA_acyltransferase"/>
</dbReference>
<dbReference type="Proteomes" id="UP001321477">
    <property type="component" value="Chromosome"/>
</dbReference>
<dbReference type="PANTHER" id="PTHR43610">
    <property type="entry name" value="BLL6696 PROTEIN"/>
    <property type="match status" value="1"/>
</dbReference>
<dbReference type="Gene3D" id="3.40.630.30">
    <property type="match status" value="1"/>
</dbReference>
<reference evidence="2" key="1">
    <citation type="journal article" date="2019" name="Int. J. Syst. Evol. Microbiol.">
        <title>The Global Catalogue of Microorganisms (GCM) 10K type strain sequencing project: providing services to taxonomists for standard genome sequencing and annotation.</title>
        <authorList>
            <consortium name="The Broad Institute Genomics Platform"/>
            <consortium name="The Broad Institute Genome Sequencing Center for Infectious Disease"/>
            <person name="Wu L."/>
            <person name="Ma J."/>
        </authorList>
    </citation>
    <scope>NUCLEOTIDE SEQUENCE [LARGE SCALE GENOMIC DNA]</scope>
    <source>
        <strain evidence="2">NBRC 109019</strain>
    </source>
</reference>
<dbReference type="EMBL" id="AP027734">
    <property type="protein sequence ID" value="BDZ55088.1"/>
    <property type="molecule type" value="Genomic_DNA"/>
</dbReference>
<dbReference type="SUPFAM" id="SSF55729">
    <property type="entry name" value="Acyl-CoA N-acyltransferases (Nat)"/>
    <property type="match status" value="1"/>
</dbReference>
<protein>
    <recommendedName>
        <fullName evidence="3">GNAT family N-acetyltransferase</fullName>
    </recommendedName>
</protein>
<organism evidence="1 2">
    <name type="scientific">Agromyces marinus</name>
    <dbReference type="NCBI Taxonomy" id="1389020"/>
    <lineage>
        <taxon>Bacteria</taxon>
        <taxon>Bacillati</taxon>
        <taxon>Actinomycetota</taxon>
        <taxon>Actinomycetes</taxon>
        <taxon>Micrococcales</taxon>
        <taxon>Microbacteriaceae</taxon>
        <taxon>Agromyces</taxon>
    </lineage>
</organism>
<name>A0ABM8H2Q7_9MICO</name>